<evidence type="ECO:0000313" key="2">
    <source>
        <dbReference type="EMBL" id="MBH0778800.1"/>
    </source>
</evidence>
<comment type="caution">
    <text evidence="2">The sequence shown here is derived from an EMBL/GenBank/DDBJ whole genome shotgun (WGS) entry which is preliminary data.</text>
</comment>
<evidence type="ECO:0000313" key="3">
    <source>
        <dbReference type="Proteomes" id="UP000655751"/>
    </source>
</evidence>
<dbReference type="AlphaFoldDB" id="A0A931IEA4"/>
<proteinExistence type="predicted"/>
<sequence length="157" mass="17308">MDNPRAVLPLPYTRPPLHANKTAASREAKLGEARIRRDIRAKVVAAATLAHLPRGVDHVVVELHWQPEFQRARDTDNLMPTLKPIADALTPTKPGRKLRRGGRGPDILGYGMVRDDTPRWMTKPEAVIHDPVPGEPGRVWVELDWTSGAAAETGDPA</sequence>
<reference evidence="2" key="1">
    <citation type="submission" date="2020-11" db="EMBL/GenBank/DDBJ databases">
        <title>Nocardia NEAU-351.nov., a novel actinomycete isolated from the cow dung.</title>
        <authorList>
            <person name="Zhang X."/>
        </authorList>
    </citation>
    <scope>NUCLEOTIDE SEQUENCE</scope>
    <source>
        <strain evidence="2">NEAU-351</strain>
    </source>
</reference>
<gene>
    <name evidence="2" type="ORF">IT779_21190</name>
</gene>
<feature type="region of interest" description="Disordered" evidence="1">
    <location>
        <begin position="87"/>
        <end position="110"/>
    </location>
</feature>
<keyword evidence="3" id="KW-1185">Reference proteome</keyword>
<dbReference type="Proteomes" id="UP000655751">
    <property type="component" value="Unassembled WGS sequence"/>
</dbReference>
<protein>
    <submittedName>
        <fullName evidence="2">Uncharacterized protein</fullName>
    </submittedName>
</protein>
<dbReference type="GO" id="GO:0006281">
    <property type="term" value="P:DNA repair"/>
    <property type="evidence" value="ECO:0007669"/>
    <property type="project" value="InterPro"/>
</dbReference>
<evidence type="ECO:0000256" key="1">
    <source>
        <dbReference type="SAM" id="MobiDB-lite"/>
    </source>
</evidence>
<name>A0A931IEA4_9NOCA</name>
<dbReference type="InterPro" id="IPR036614">
    <property type="entry name" value="RusA-like_sf"/>
</dbReference>
<dbReference type="GO" id="GO:0006310">
    <property type="term" value="P:DNA recombination"/>
    <property type="evidence" value="ECO:0007669"/>
    <property type="project" value="InterPro"/>
</dbReference>
<organism evidence="2 3">
    <name type="scientific">Nocardia bovistercoris</name>
    <dbReference type="NCBI Taxonomy" id="2785916"/>
    <lineage>
        <taxon>Bacteria</taxon>
        <taxon>Bacillati</taxon>
        <taxon>Actinomycetota</taxon>
        <taxon>Actinomycetes</taxon>
        <taxon>Mycobacteriales</taxon>
        <taxon>Nocardiaceae</taxon>
        <taxon>Nocardia</taxon>
    </lineage>
</organism>
<dbReference type="GO" id="GO:0000287">
    <property type="term" value="F:magnesium ion binding"/>
    <property type="evidence" value="ECO:0007669"/>
    <property type="project" value="InterPro"/>
</dbReference>
<accession>A0A931IEA4</accession>
<dbReference type="RefSeq" id="WP_196151096.1">
    <property type="nucleotide sequence ID" value="NZ_JADMLG010000008.1"/>
</dbReference>
<dbReference type="EMBL" id="JADMLG010000008">
    <property type="protein sequence ID" value="MBH0778800.1"/>
    <property type="molecule type" value="Genomic_DNA"/>
</dbReference>
<dbReference type="SUPFAM" id="SSF103084">
    <property type="entry name" value="Holliday junction resolvase RusA"/>
    <property type="match status" value="1"/>
</dbReference>
<dbReference type="Gene3D" id="3.30.1330.70">
    <property type="entry name" value="Holliday junction resolvase RusA"/>
    <property type="match status" value="1"/>
</dbReference>